<sequence length="108" mass="11782">MLHDIDPVLLERIRRVANARSWSLQDCLMHLLEHGLFACESRMAARFDDSDSRALQEAIAALEGVPSDPGFAMIGRVEPSGKAGTEARSQFDLDLLAYIGDDKGQPAG</sequence>
<evidence type="ECO:0000313" key="1">
    <source>
        <dbReference type="EMBL" id="MDR7133123.1"/>
    </source>
</evidence>
<comment type="caution">
    <text evidence="1">The sequence shown here is derived from an EMBL/GenBank/DDBJ whole genome shotgun (WGS) entry which is preliminary data.</text>
</comment>
<proteinExistence type="predicted"/>
<accession>A0ABU1W6A5</accession>
<reference evidence="1 2" key="1">
    <citation type="submission" date="2023-07" db="EMBL/GenBank/DDBJ databases">
        <title>Sorghum-associated microbial communities from plants grown in Nebraska, USA.</title>
        <authorList>
            <person name="Schachtman D."/>
        </authorList>
    </citation>
    <scope>NUCLEOTIDE SEQUENCE [LARGE SCALE GENOMIC DNA]</scope>
    <source>
        <strain evidence="1 2">BE198</strain>
    </source>
</reference>
<name>A0ABU1W6A5_9GAMM</name>
<protein>
    <submittedName>
        <fullName evidence="1">Uncharacterized protein</fullName>
    </submittedName>
</protein>
<organism evidence="1 2">
    <name type="scientific">Lysobacter niastensis</name>
    <dbReference type="NCBI Taxonomy" id="380629"/>
    <lineage>
        <taxon>Bacteria</taxon>
        <taxon>Pseudomonadati</taxon>
        <taxon>Pseudomonadota</taxon>
        <taxon>Gammaproteobacteria</taxon>
        <taxon>Lysobacterales</taxon>
        <taxon>Lysobacteraceae</taxon>
        <taxon>Lysobacter</taxon>
    </lineage>
</organism>
<gene>
    <name evidence="1" type="ORF">J2X06_000307</name>
</gene>
<dbReference type="Proteomes" id="UP001251524">
    <property type="component" value="Unassembled WGS sequence"/>
</dbReference>
<evidence type="ECO:0000313" key="2">
    <source>
        <dbReference type="Proteomes" id="UP001251524"/>
    </source>
</evidence>
<dbReference type="EMBL" id="JAVDVY010000001">
    <property type="protein sequence ID" value="MDR7133123.1"/>
    <property type="molecule type" value="Genomic_DNA"/>
</dbReference>
<keyword evidence="2" id="KW-1185">Reference proteome</keyword>